<evidence type="ECO:0000313" key="2">
    <source>
        <dbReference type="Proteomes" id="UP001314170"/>
    </source>
</evidence>
<evidence type="ECO:0000313" key="1">
    <source>
        <dbReference type="EMBL" id="CAK7325076.1"/>
    </source>
</evidence>
<protein>
    <submittedName>
        <fullName evidence="1">Uncharacterized protein</fullName>
    </submittedName>
</protein>
<gene>
    <name evidence="1" type="ORF">DCAF_LOCUS2748</name>
</gene>
<proteinExistence type="predicted"/>
<dbReference type="EMBL" id="CAWUPB010000844">
    <property type="protein sequence ID" value="CAK7325076.1"/>
    <property type="molecule type" value="Genomic_DNA"/>
</dbReference>
<reference evidence="1 2" key="1">
    <citation type="submission" date="2024-01" db="EMBL/GenBank/DDBJ databases">
        <authorList>
            <person name="Waweru B."/>
        </authorList>
    </citation>
    <scope>NUCLEOTIDE SEQUENCE [LARGE SCALE GENOMIC DNA]</scope>
</reference>
<comment type="caution">
    <text evidence="1">The sequence shown here is derived from an EMBL/GenBank/DDBJ whole genome shotgun (WGS) entry which is preliminary data.</text>
</comment>
<name>A0AAV1QTN5_9ROSI</name>
<dbReference type="AlphaFoldDB" id="A0AAV1QTN5"/>
<keyword evidence="2" id="KW-1185">Reference proteome</keyword>
<sequence length="223" mass="24321">MLLAKRSLVWPPVVERRPCRESEPSRISDAYYRGAQPVPTSLAALLRSFASQLGQAIDERVQWVSSRSFGLGQTRVKRPRSLLLVQSRRIPWLAQHAAQQPLGYSDGATLWGRPPTQCMGSVTQSRRSGLSALRMGLCWLALVRSLFFRRRHATRLAGAQLDLAGAQARRKARGQPLEKASLRATPTSATVEAGTTDGALLNMVDAGLLDLPQPKGLGASSSR</sequence>
<accession>A0AAV1QTN5</accession>
<dbReference type="Proteomes" id="UP001314170">
    <property type="component" value="Unassembled WGS sequence"/>
</dbReference>
<organism evidence="1 2">
    <name type="scientific">Dovyalis caffra</name>
    <dbReference type="NCBI Taxonomy" id="77055"/>
    <lineage>
        <taxon>Eukaryota</taxon>
        <taxon>Viridiplantae</taxon>
        <taxon>Streptophyta</taxon>
        <taxon>Embryophyta</taxon>
        <taxon>Tracheophyta</taxon>
        <taxon>Spermatophyta</taxon>
        <taxon>Magnoliopsida</taxon>
        <taxon>eudicotyledons</taxon>
        <taxon>Gunneridae</taxon>
        <taxon>Pentapetalae</taxon>
        <taxon>rosids</taxon>
        <taxon>fabids</taxon>
        <taxon>Malpighiales</taxon>
        <taxon>Salicaceae</taxon>
        <taxon>Flacourtieae</taxon>
        <taxon>Dovyalis</taxon>
    </lineage>
</organism>